<sequence length="1138" mass="126201">MAKSKGAKGAKAKGAMSKKNSSKATDADDNLHADIQAMLKDLELPAASADNVAKAAAARAARAGKKDQEPEYEGDSSDDDEAPDGMAEAYGDLDDEDDDNDVDDDDEEEKDEDSSDDEPKPLGKTSTSHTVFSDDDDDDDDDDEDEDEEEEEGGEQNGGPEDEPGSLWFEDAAERLAPLDLEREADLEAMDTSSRTKLKREKYEAIGELRTRAETLVQKRAAALAAQRRNDPDSQWMRKVMHSGTVSDKVAAMALSVSSAPPEQLDTLQSLVNMASSKGRREAELAIDALADLFINNLLPSDRPLRSFNENIESLSAKGRKAVTASHLEYWMIEGEIKARFLQYVRSLEQWSFDTVEHTKRKAVTTACRLLREKPEQEQMLLMLIVNKLGDSTKRLASHVVFLLGQLLDAHPNMRAVVATEVEQFLFRPRTPARGIYYGAVFLNQIVLQRNNDEALAQKLINIYIRLFKHTMGMDTLGETDEPAQIVVTSAKKGKKRGRKGKSHHKSKNKAKQNAAADPTLEVSVEEIKSRLLSAILTGVNRAFPYANSQGADFEEQIDTLFKMVHVSSFATATQALMLLLQIMLARNALSDRFFRTLYAKLYSDELRSSSKQTMFLNVLFRAIKSDVVLPRIRAFVKRMLQVAANSSAPFAAGVLVLVSAIARQRPALRDMIFGSDANVSANGDAQPEAEVEAGTSARDGAKPKTTENEDEEDEDEDEDEESIAAMTPMPKLLVVNDGDDDDDEGSSEEEKEKTAQDQDGKAHIAVDEDSGGNEYDIAKREPRFAGCSKTCLLWEIQVFSRHYHPSVRKFAQDLIRDPGCLAYEGDPLRDFSGTAFLDRFVYRNPRQRDIDTLKSKDTKHTFGMHGRIARLGRKATQPSVNSAKFLLKSEEEIPEEDRFFHQYFHRQAKLENRDLRSDLYEKMNSDKGESVDPGDDSEEEMDAFADKLADKLMQDTFGKADVDGDMDLDLDYSEDEDDEKTSAAKPKLSSEAALFGDADSDDDDEEMENAALDGEMSDDDDDDDEDDDDDDLMDAGDSSFAFAGSDDDDEDDDDSDEDDNERPSKRNKAAASFADADAFAQLLETDNGSAKEKKWLQKQEASSFAESRRRAMGRGGSSGGRGRGRGRGKPRGGRGRR</sequence>
<feature type="compositionally biased region" description="Low complexity" evidence="2">
    <location>
        <begin position="12"/>
        <end position="24"/>
    </location>
</feature>
<organism evidence="4 5">
    <name type="scientific">Hondaea fermentalgiana</name>
    <dbReference type="NCBI Taxonomy" id="2315210"/>
    <lineage>
        <taxon>Eukaryota</taxon>
        <taxon>Sar</taxon>
        <taxon>Stramenopiles</taxon>
        <taxon>Bigyra</taxon>
        <taxon>Labyrinthulomycetes</taxon>
        <taxon>Thraustochytrida</taxon>
        <taxon>Thraustochytriidae</taxon>
        <taxon>Hondaea</taxon>
    </lineage>
</organism>
<feature type="compositionally biased region" description="Acidic residues" evidence="2">
    <location>
        <begin position="70"/>
        <end position="83"/>
    </location>
</feature>
<name>A0A2R5GGF8_9STRA</name>
<dbReference type="InterPro" id="IPR005612">
    <property type="entry name" value="CCAAT-binding_factor"/>
</dbReference>
<feature type="region of interest" description="Disordered" evidence="2">
    <location>
        <begin position="50"/>
        <end position="166"/>
    </location>
</feature>
<evidence type="ECO:0000313" key="5">
    <source>
        <dbReference type="Proteomes" id="UP000241890"/>
    </source>
</evidence>
<feature type="compositionally biased region" description="Low complexity" evidence="2">
    <location>
        <begin position="50"/>
        <end position="61"/>
    </location>
</feature>
<evidence type="ECO:0000313" key="4">
    <source>
        <dbReference type="EMBL" id="GBG26934.1"/>
    </source>
</evidence>
<feature type="compositionally biased region" description="Acidic residues" evidence="2">
    <location>
        <begin position="1016"/>
        <end position="1035"/>
    </location>
</feature>
<feature type="domain" description="CCAAT-binding factor" evidence="3">
    <location>
        <begin position="574"/>
        <end position="812"/>
    </location>
</feature>
<evidence type="ECO:0000256" key="1">
    <source>
        <dbReference type="ARBA" id="ARBA00007797"/>
    </source>
</evidence>
<feature type="compositionally biased region" description="Acidic residues" evidence="2">
    <location>
        <begin position="999"/>
        <end position="1009"/>
    </location>
</feature>
<feature type="compositionally biased region" description="Low complexity" evidence="2">
    <location>
        <begin position="1036"/>
        <end position="1045"/>
    </location>
</feature>
<dbReference type="InterPro" id="IPR016024">
    <property type="entry name" value="ARM-type_fold"/>
</dbReference>
<feature type="compositionally biased region" description="Acidic residues" evidence="2">
    <location>
        <begin position="964"/>
        <end position="980"/>
    </location>
</feature>
<keyword evidence="5" id="KW-1185">Reference proteome</keyword>
<gene>
    <name evidence="4" type="ORF">FCC1311_031572</name>
</gene>
<dbReference type="SUPFAM" id="SSF48371">
    <property type="entry name" value="ARM repeat"/>
    <property type="match status" value="1"/>
</dbReference>
<dbReference type="InterPro" id="IPR040155">
    <property type="entry name" value="CEBPZ/Mak21-like"/>
</dbReference>
<dbReference type="PANTHER" id="PTHR12048">
    <property type="entry name" value="CCAAT-BINDING FACTOR-RELATED"/>
    <property type="match status" value="1"/>
</dbReference>
<feature type="compositionally biased region" description="Acidic residues" evidence="2">
    <location>
        <begin position="1046"/>
        <end position="1061"/>
    </location>
</feature>
<reference evidence="4 5" key="1">
    <citation type="submission" date="2017-12" db="EMBL/GenBank/DDBJ databases">
        <title>Sequencing, de novo assembly and annotation of complete genome of a new Thraustochytrid species, strain FCC1311.</title>
        <authorList>
            <person name="Sedici K."/>
            <person name="Godart F."/>
            <person name="Aiese Cigliano R."/>
            <person name="Sanseverino W."/>
            <person name="Barakat M."/>
            <person name="Ortet P."/>
            <person name="Marechal E."/>
            <person name="Cagnac O."/>
            <person name="Amato A."/>
        </authorList>
    </citation>
    <scope>NUCLEOTIDE SEQUENCE [LARGE SCALE GENOMIC DNA]</scope>
</reference>
<feature type="region of interest" description="Disordered" evidence="2">
    <location>
        <begin position="490"/>
        <end position="517"/>
    </location>
</feature>
<feature type="compositionally biased region" description="Acidic residues" evidence="2">
    <location>
        <begin position="709"/>
        <end position="723"/>
    </location>
</feature>
<dbReference type="Proteomes" id="UP000241890">
    <property type="component" value="Unassembled WGS sequence"/>
</dbReference>
<comment type="caution">
    <text evidence="4">The sequence shown here is derived from an EMBL/GenBank/DDBJ whole genome shotgun (WGS) entry which is preliminary data.</text>
</comment>
<feature type="region of interest" description="Disordered" evidence="2">
    <location>
        <begin position="679"/>
        <end position="775"/>
    </location>
</feature>
<dbReference type="GO" id="GO:0005634">
    <property type="term" value="C:nucleus"/>
    <property type="evidence" value="ECO:0007669"/>
    <property type="project" value="UniProtKB-ARBA"/>
</dbReference>
<evidence type="ECO:0000259" key="3">
    <source>
        <dbReference type="Pfam" id="PF03914"/>
    </source>
</evidence>
<comment type="similarity">
    <text evidence="1">Belongs to the CBF/MAK21 family.</text>
</comment>
<dbReference type="Pfam" id="PF03914">
    <property type="entry name" value="CBF"/>
    <property type="match status" value="1"/>
</dbReference>
<dbReference type="OrthoDB" id="28947at2759"/>
<feature type="region of interest" description="Disordered" evidence="2">
    <location>
        <begin position="960"/>
        <end position="1074"/>
    </location>
</feature>
<dbReference type="AlphaFoldDB" id="A0A2R5GGF8"/>
<accession>A0A2R5GGF8</accession>
<feature type="region of interest" description="Disordered" evidence="2">
    <location>
        <begin position="1089"/>
        <end position="1138"/>
    </location>
</feature>
<feature type="compositionally biased region" description="Acidic residues" evidence="2">
    <location>
        <begin position="133"/>
        <end position="164"/>
    </location>
</feature>
<dbReference type="EMBL" id="BEYU01000026">
    <property type="protein sequence ID" value="GBG26934.1"/>
    <property type="molecule type" value="Genomic_DNA"/>
</dbReference>
<feature type="compositionally biased region" description="Basic residues" evidence="2">
    <location>
        <begin position="492"/>
        <end position="511"/>
    </location>
</feature>
<feature type="compositionally biased region" description="Acidic residues" evidence="2">
    <location>
        <begin position="738"/>
        <end position="748"/>
    </location>
</feature>
<feature type="compositionally biased region" description="Basic residues" evidence="2">
    <location>
        <begin position="1"/>
        <end position="11"/>
    </location>
</feature>
<feature type="compositionally biased region" description="Acidic residues" evidence="2">
    <location>
        <begin position="91"/>
        <end position="116"/>
    </location>
</feature>
<proteinExistence type="inferred from homology"/>
<protein>
    <submittedName>
        <fullName evidence="4">CCAAT/enhancer-binding protein zeta</fullName>
    </submittedName>
</protein>
<feature type="compositionally biased region" description="Basic and acidic residues" evidence="2">
    <location>
        <begin position="749"/>
        <end position="767"/>
    </location>
</feature>
<dbReference type="PANTHER" id="PTHR12048:SF0">
    <property type="entry name" value="CCAAT_ENHANCER-BINDING PROTEIN ZETA"/>
    <property type="match status" value="1"/>
</dbReference>
<feature type="compositionally biased region" description="Basic residues" evidence="2">
    <location>
        <begin position="1123"/>
        <end position="1138"/>
    </location>
</feature>
<dbReference type="InParanoid" id="A0A2R5GGF8"/>
<feature type="region of interest" description="Disordered" evidence="2">
    <location>
        <begin position="1"/>
        <end position="29"/>
    </location>
</feature>
<evidence type="ECO:0000256" key="2">
    <source>
        <dbReference type="SAM" id="MobiDB-lite"/>
    </source>
</evidence>